<name>A0A137NT90_CONC2</name>
<dbReference type="EMBL" id="KQ964795">
    <property type="protein sequence ID" value="KXN65932.1"/>
    <property type="molecule type" value="Genomic_DNA"/>
</dbReference>
<dbReference type="AlphaFoldDB" id="A0A137NT90"/>
<protein>
    <submittedName>
        <fullName evidence="2">Uncharacterized protein</fullName>
    </submittedName>
</protein>
<dbReference type="Proteomes" id="UP000070444">
    <property type="component" value="Unassembled WGS sequence"/>
</dbReference>
<reference evidence="2 3" key="1">
    <citation type="journal article" date="2015" name="Genome Biol. Evol.">
        <title>Phylogenomic analyses indicate that early fungi evolved digesting cell walls of algal ancestors of land plants.</title>
        <authorList>
            <person name="Chang Y."/>
            <person name="Wang S."/>
            <person name="Sekimoto S."/>
            <person name="Aerts A.L."/>
            <person name="Choi C."/>
            <person name="Clum A."/>
            <person name="LaButti K.M."/>
            <person name="Lindquist E.A."/>
            <person name="Yee Ngan C."/>
            <person name="Ohm R.A."/>
            <person name="Salamov A.A."/>
            <person name="Grigoriev I.V."/>
            <person name="Spatafora J.W."/>
            <person name="Berbee M.L."/>
        </authorList>
    </citation>
    <scope>NUCLEOTIDE SEQUENCE [LARGE SCALE GENOMIC DNA]</scope>
    <source>
        <strain evidence="2 3">NRRL 28638</strain>
    </source>
</reference>
<dbReference type="OrthoDB" id="45365at2759"/>
<keyword evidence="1" id="KW-1133">Transmembrane helix</keyword>
<dbReference type="SUPFAM" id="SSF117281">
    <property type="entry name" value="Kelch motif"/>
    <property type="match status" value="1"/>
</dbReference>
<dbReference type="Gene3D" id="2.120.10.80">
    <property type="entry name" value="Kelch-type beta propeller"/>
    <property type="match status" value="1"/>
</dbReference>
<evidence type="ECO:0000313" key="2">
    <source>
        <dbReference type="EMBL" id="KXN65932.1"/>
    </source>
</evidence>
<proteinExistence type="predicted"/>
<keyword evidence="3" id="KW-1185">Reference proteome</keyword>
<organism evidence="2 3">
    <name type="scientific">Conidiobolus coronatus (strain ATCC 28846 / CBS 209.66 / NRRL 28638)</name>
    <name type="common">Delacroixia coronata</name>
    <dbReference type="NCBI Taxonomy" id="796925"/>
    <lineage>
        <taxon>Eukaryota</taxon>
        <taxon>Fungi</taxon>
        <taxon>Fungi incertae sedis</taxon>
        <taxon>Zoopagomycota</taxon>
        <taxon>Entomophthoromycotina</taxon>
        <taxon>Entomophthoromycetes</taxon>
        <taxon>Entomophthorales</taxon>
        <taxon>Ancylistaceae</taxon>
        <taxon>Conidiobolus</taxon>
    </lineage>
</organism>
<feature type="transmembrane region" description="Helical" evidence="1">
    <location>
        <begin position="386"/>
        <end position="413"/>
    </location>
</feature>
<dbReference type="InterPro" id="IPR015915">
    <property type="entry name" value="Kelch-typ_b-propeller"/>
</dbReference>
<gene>
    <name evidence="2" type="ORF">CONCODRAFT_12356</name>
</gene>
<evidence type="ECO:0000313" key="3">
    <source>
        <dbReference type="Proteomes" id="UP000070444"/>
    </source>
</evidence>
<sequence>MILVYLIYIAFTFAEDKLQFGLSSGLLKNDKFYIYYPALDNSDIDQINIYTLKDGPISQINNSEVNVTSAPAGYMPQFLNFTQDIQNGVSNNIWLIEGYKPESVTDSKLDESKWMAQFLNEKQLNFGSSFIKTPNYTYFPKGGFTQNIVNVNNSPVMYIVGGYTFSNELNTTALSSRVFKYNFNINSWSDLSEGSKSILPPIAIHRTVQVNSTLFILNGYSPNVTDTNYPQIYSLNDSIKDNSINKMYKFDLLTEKWSVVNLKTNLDSATYGDGIIRGASYDYYNGNIISYGALYNLNSNETDPYFGTLDLATMEWHQNQIKTDSGLDNSLKLYFHQTLIIRDQLILFQSFTNQNYASGPFIINLKDLKFQSSLYYTGSVDSSQGFSMYTTIIIILSSVVGIILIISFIIFYYRYRKNKFRRSNNKQIKAIWSTPVNGKYKYLSGGEAFDESQTGEIFSLENTEDLDFSKARSSFMQEDLNSLTLVRHEFDQKTTSNNNTKIDSSDK</sequence>
<evidence type="ECO:0000256" key="1">
    <source>
        <dbReference type="SAM" id="Phobius"/>
    </source>
</evidence>
<keyword evidence="1" id="KW-0472">Membrane</keyword>
<keyword evidence="1" id="KW-0812">Transmembrane</keyword>
<accession>A0A137NT90</accession>